<dbReference type="EMBL" id="JBGUAW010000001">
    <property type="protein sequence ID" value="MFA9459405.1"/>
    <property type="molecule type" value="Genomic_DNA"/>
</dbReference>
<dbReference type="RefSeq" id="WP_373654190.1">
    <property type="nucleotide sequence ID" value="NZ_JBGUAW010000001.1"/>
</dbReference>
<protein>
    <submittedName>
        <fullName evidence="2">TniQ family protein</fullName>
    </submittedName>
</protein>
<sequence>MANPAPHTWDGHQTLPIHLPPKTEEACSSWLTRLALAHGTNLRTLLLWIFGEKEKLPIDLEAGLGFKHIRLIGKATGFKPEEVSKTTLYNEQSSPNEIHLIKNWVLPNTSLNGLDRFPTFQFCPLCLTQTNEPYFLKKWRLSFYLVCPEHKNFLSSGCPHCYKNVGFQTSIFRAFRLNICLHCGKDITRKIEYTGKLDNSVYELLKIQESALKRVKFPDEEISNYSQKEYEHHFEKAIQLANFPLLKKATTSLHNFSYNSLSWAQLLNKYNFPTIFNKAKQHERASKLRLASKFLRHFQDYIYQSNRNESIEILENIKLNYIHWAIGEILNGKKLIDLSFIFELEKYKFWLADDGRLKNFNFEWSGEWDFPQPGRWGILSQFREDHLTRIGMCPGKVLYLSIKGNL</sequence>
<comment type="caution">
    <text evidence="2">The sequence shown here is derived from an EMBL/GenBank/DDBJ whole genome shotgun (WGS) entry which is preliminary data.</text>
</comment>
<evidence type="ECO:0000259" key="1">
    <source>
        <dbReference type="Pfam" id="PF06527"/>
    </source>
</evidence>
<reference evidence="2 3" key="1">
    <citation type="submission" date="2024-08" db="EMBL/GenBank/DDBJ databases">
        <title>Whole-genome sequencing of halo(alkali)philic microorganisms from hypersaline lakes.</title>
        <authorList>
            <person name="Sorokin D.Y."/>
            <person name="Merkel A.Y."/>
            <person name="Messina E."/>
            <person name="Yakimov M."/>
        </authorList>
    </citation>
    <scope>NUCLEOTIDE SEQUENCE [LARGE SCALE GENOMIC DNA]</scope>
    <source>
        <strain evidence="2 3">Cl-TMA</strain>
    </source>
</reference>
<evidence type="ECO:0000313" key="3">
    <source>
        <dbReference type="Proteomes" id="UP001575181"/>
    </source>
</evidence>
<dbReference type="Pfam" id="PF06527">
    <property type="entry name" value="TniQ"/>
    <property type="match status" value="1"/>
</dbReference>
<dbReference type="Proteomes" id="UP001575181">
    <property type="component" value="Unassembled WGS sequence"/>
</dbReference>
<evidence type="ECO:0000313" key="2">
    <source>
        <dbReference type="EMBL" id="MFA9459405.1"/>
    </source>
</evidence>
<organism evidence="2 3">
    <name type="scientific">Thiohalorhabdus methylotrophus</name>
    <dbReference type="NCBI Taxonomy" id="3242694"/>
    <lineage>
        <taxon>Bacteria</taxon>
        <taxon>Pseudomonadati</taxon>
        <taxon>Pseudomonadota</taxon>
        <taxon>Gammaproteobacteria</taxon>
        <taxon>Thiohalorhabdales</taxon>
        <taxon>Thiohalorhabdaceae</taxon>
        <taxon>Thiohalorhabdus</taxon>
    </lineage>
</organism>
<keyword evidence="3" id="KW-1185">Reference proteome</keyword>
<name>A0ABV4TS70_9GAMM</name>
<accession>A0ABV4TS70</accession>
<gene>
    <name evidence="2" type="ORF">ACERLL_01025</name>
</gene>
<feature type="domain" description="TniQ" evidence="1">
    <location>
        <begin position="16"/>
        <end position="153"/>
    </location>
</feature>
<proteinExistence type="predicted"/>
<dbReference type="InterPro" id="IPR009492">
    <property type="entry name" value="TniQ"/>
</dbReference>